<gene>
    <name evidence="2" type="ORF">SPAPADRAFT_63972</name>
</gene>
<dbReference type="OrthoDB" id="4095993at2759"/>
<feature type="region of interest" description="Disordered" evidence="1">
    <location>
        <begin position="126"/>
        <end position="176"/>
    </location>
</feature>
<evidence type="ECO:0000313" key="3">
    <source>
        <dbReference type="Proteomes" id="UP000000709"/>
    </source>
</evidence>
<feature type="compositionally biased region" description="Basic residues" evidence="1">
    <location>
        <begin position="146"/>
        <end position="155"/>
    </location>
</feature>
<reference evidence="2 3" key="1">
    <citation type="journal article" date="2011" name="Proc. Natl. Acad. Sci. U.S.A.">
        <title>Comparative genomics of xylose-fermenting fungi for enhanced biofuel production.</title>
        <authorList>
            <person name="Wohlbach D.J."/>
            <person name="Kuo A."/>
            <person name="Sato T.K."/>
            <person name="Potts K.M."/>
            <person name="Salamov A.A."/>
            <person name="LaButti K.M."/>
            <person name="Sun H."/>
            <person name="Clum A."/>
            <person name="Pangilinan J.L."/>
            <person name="Lindquist E.A."/>
            <person name="Lucas S."/>
            <person name="Lapidus A."/>
            <person name="Jin M."/>
            <person name="Gunawan C."/>
            <person name="Balan V."/>
            <person name="Dale B.E."/>
            <person name="Jeffries T.W."/>
            <person name="Zinkel R."/>
            <person name="Barry K.W."/>
            <person name="Grigoriev I.V."/>
            <person name="Gasch A.P."/>
        </authorList>
    </citation>
    <scope>NUCLEOTIDE SEQUENCE [LARGE SCALE GENOMIC DNA]</scope>
    <source>
        <strain evidence="3">NRRL Y-27907 / 11-Y1</strain>
    </source>
</reference>
<protein>
    <recommendedName>
        <fullName evidence="4">C2H2-type domain-containing protein</fullName>
    </recommendedName>
</protein>
<dbReference type="KEGG" id="spaa:SPAPADRAFT_63972"/>
<evidence type="ECO:0000313" key="2">
    <source>
        <dbReference type="EMBL" id="EGW34740.1"/>
    </source>
</evidence>
<dbReference type="Proteomes" id="UP000000709">
    <property type="component" value="Unassembled WGS sequence"/>
</dbReference>
<name>G3AEH8_SPAPN</name>
<proteinExistence type="predicted"/>
<dbReference type="GeneID" id="18874954"/>
<dbReference type="HOGENOM" id="CLU_738031_0_0_1"/>
<accession>G3AEH8</accession>
<dbReference type="RefSeq" id="XP_007372152.1">
    <property type="nucleotide sequence ID" value="XM_007372090.1"/>
</dbReference>
<evidence type="ECO:0008006" key="4">
    <source>
        <dbReference type="Google" id="ProtNLM"/>
    </source>
</evidence>
<feature type="compositionally biased region" description="Acidic residues" evidence="1">
    <location>
        <begin position="333"/>
        <end position="345"/>
    </location>
</feature>
<organism evidence="3">
    <name type="scientific">Spathaspora passalidarum (strain NRRL Y-27907 / 11-Y1)</name>
    <dbReference type="NCBI Taxonomy" id="619300"/>
    <lineage>
        <taxon>Eukaryota</taxon>
        <taxon>Fungi</taxon>
        <taxon>Dikarya</taxon>
        <taxon>Ascomycota</taxon>
        <taxon>Saccharomycotina</taxon>
        <taxon>Pichiomycetes</taxon>
        <taxon>Debaryomycetaceae</taxon>
        <taxon>Spathaspora</taxon>
    </lineage>
</organism>
<dbReference type="eggNOG" id="ENOG502QQV3">
    <property type="taxonomic scope" value="Eukaryota"/>
</dbReference>
<feature type="region of interest" description="Disordered" evidence="1">
    <location>
        <begin position="326"/>
        <end position="350"/>
    </location>
</feature>
<dbReference type="InParanoid" id="G3AEH8"/>
<dbReference type="OMA" id="IDNGRIC"/>
<evidence type="ECO:0000256" key="1">
    <source>
        <dbReference type="SAM" id="MobiDB-lite"/>
    </source>
</evidence>
<keyword evidence="3" id="KW-1185">Reference proteome</keyword>
<dbReference type="EMBL" id="GL996499">
    <property type="protein sequence ID" value="EGW34740.1"/>
    <property type="molecule type" value="Genomic_DNA"/>
</dbReference>
<sequence>MNDTYDEFTNLGDIPKQDGTEVYENSSSSQPHQHQRQHQQMVPHDLSEEFGLSKDSPDVSMLPPSVVSMSKEEIVIDNGRICPYCHKEFTSKGSLGRHLDSKKGDPVHPLDEITAIRSLTKRRIVEVPRGSRKAAQPAPPSEGTSKKRKVIKKSMARSQISVDPASGQREKSKLRRKLRDRRIKAKLLTNEWLLDQFGNYPLVEPKPTDPGSKFAHITALYLPVSKWPDSYPDNSSYDLVVNELKTRDRLDLLSILTIAFHTFEQLPLQHKVDIWRRETLRCLRPTIGSFSIADLHELKAVTSKKEQGHFEEICSRDNLSSYVDLDDGREPLPVEEEEEAEEEGIDQVKDEPEIFMAHLTDTPGSMIDEFTMFRE</sequence>
<dbReference type="AlphaFoldDB" id="G3AEH8"/>
<feature type="region of interest" description="Disordered" evidence="1">
    <location>
        <begin position="1"/>
        <end position="44"/>
    </location>
</feature>